<feature type="non-terminal residue" evidence="2">
    <location>
        <position position="151"/>
    </location>
</feature>
<name>A0A6G1G183_9PEZI</name>
<gene>
    <name evidence="2 4" type="ORF">P152DRAFT_384559</name>
</gene>
<evidence type="ECO:0000259" key="1">
    <source>
        <dbReference type="Pfam" id="PF20231"/>
    </source>
</evidence>
<dbReference type="AlphaFoldDB" id="A0A6G1G183"/>
<dbReference type="EMBL" id="ML975160">
    <property type="protein sequence ID" value="KAF1811691.1"/>
    <property type="molecule type" value="Genomic_DNA"/>
</dbReference>
<dbReference type="OrthoDB" id="3935520at2759"/>
<reference evidence="2 4" key="1">
    <citation type="submission" date="2020-01" db="EMBL/GenBank/DDBJ databases">
        <authorList>
            <consortium name="DOE Joint Genome Institute"/>
            <person name="Haridas S."/>
            <person name="Albert R."/>
            <person name="Binder M."/>
            <person name="Bloem J."/>
            <person name="Labutti K."/>
            <person name="Salamov A."/>
            <person name="Andreopoulos B."/>
            <person name="Baker S.E."/>
            <person name="Barry K."/>
            <person name="Bills G."/>
            <person name="Bluhm B.H."/>
            <person name="Cannon C."/>
            <person name="Castanera R."/>
            <person name="Culley D.E."/>
            <person name="Daum C."/>
            <person name="Ezra D."/>
            <person name="Gonzalez J.B."/>
            <person name="Henrissat B."/>
            <person name="Kuo A."/>
            <person name="Liang C."/>
            <person name="Lipzen A."/>
            <person name="Lutzoni F."/>
            <person name="Magnuson J."/>
            <person name="Mondo S."/>
            <person name="Nolan M."/>
            <person name="Ohm R."/>
            <person name="Pangilinan J."/>
            <person name="Park H.-J."/>
            <person name="Ramirez L."/>
            <person name="Alfaro M."/>
            <person name="Sun H."/>
            <person name="Tritt A."/>
            <person name="Yoshinaga Y."/>
            <person name="Zwiers L.-H."/>
            <person name="Turgeon B.G."/>
            <person name="Goodwin S.B."/>
            <person name="Spatafora J.W."/>
            <person name="Crous P.W."/>
            <person name="Grigoriev I.V."/>
        </authorList>
    </citation>
    <scope>NUCLEOTIDE SEQUENCE</scope>
    <source>
        <strain evidence="2 4">CBS 781.70</strain>
    </source>
</reference>
<evidence type="ECO:0000313" key="4">
    <source>
        <dbReference type="RefSeq" id="XP_033533322.1"/>
    </source>
</evidence>
<dbReference type="Proteomes" id="UP000504638">
    <property type="component" value="Unplaced"/>
</dbReference>
<evidence type="ECO:0000313" key="2">
    <source>
        <dbReference type="EMBL" id="KAF1811691.1"/>
    </source>
</evidence>
<evidence type="ECO:0000313" key="3">
    <source>
        <dbReference type="Proteomes" id="UP000504638"/>
    </source>
</evidence>
<feature type="domain" description="DUF6589" evidence="1">
    <location>
        <begin position="2"/>
        <end position="131"/>
    </location>
</feature>
<dbReference type="InterPro" id="IPR046496">
    <property type="entry name" value="DUF6589"/>
</dbReference>
<dbReference type="Pfam" id="PF20231">
    <property type="entry name" value="DUF6589"/>
    <property type="match status" value="1"/>
</dbReference>
<proteinExistence type="predicted"/>
<organism evidence="2">
    <name type="scientific">Eremomyces bilateralis CBS 781.70</name>
    <dbReference type="NCBI Taxonomy" id="1392243"/>
    <lineage>
        <taxon>Eukaryota</taxon>
        <taxon>Fungi</taxon>
        <taxon>Dikarya</taxon>
        <taxon>Ascomycota</taxon>
        <taxon>Pezizomycotina</taxon>
        <taxon>Dothideomycetes</taxon>
        <taxon>Dothideomycetes incertae sedis</taxon>
        <taxon>Eremomycetales</taxon>
        <taxon>Eremomycetaceae</taxon>
        <taxon>Eremomyces</taxon>
    </lineage>
</organism>
<keyword evidence="3" id="KW-1185">Reference proteome</keyword>
<protein>
    <recommendedName>
        <fullName evidence="1">DUF6589 domain-containing protein</fullName>
    </recommendedName>
</protein>
<feature type="non-terminal residue" evidence="2">
    <location>
        <position position="1"/>
    </location>
</feature>
<dbReference type="RefSeq" id="XP_033533322.1">
    <property type="nucleotide sequence ID" value="XM_033675805.1"/>
</dbReference>
<reference evidence="4" key="2">
    <citation type="submission" date="2020-04" db="EMBL/GenBank/DDBJ databases">
        <authorList>
            <consortium name="NCBI Genome Project"/>
        </authorList>
    </citation>
    <scope>NUCLEOTIDE SEQUENCE</scope>
    <source>
        <strain evidence="4">CBS 781.70</strain>
    </source>
</reference>
<sequence length="151" mass="17316">LTLRRAVKTGDIGWINRLIDPLAIIFYATGQHKYGDEMLHLRWMLLDRVSDEALRIVILSSSLVNIQGKTDQFKPIDIAPEHVNCAYKIDIKMFKNSTHDADKTFGRVALLSHSFTKIRAAWETSVGIAPTDRHTNKDDRQDVFSRALYLY</sequence>
<accession>A0A6G1G183</accession>
<dbReference type="GeneID" id="54416375"/>
<reference evidence="4" key="3">
    <citation type="submission" date="2025-04" db="UniProtKB">
        <authorList>
            <consortium name="RefSeq"/>
        </authorList>
    </citation>
    <scope>IDENTIFICATION</scope>
    <source>
        <strain evidence="4">CBS 781.70</strain>
    </source>
</reference>